<keyword evidence="1" id="KW-1133">Transmembrane helix</keyword>
<comment type="caution">
    <text evidence="2">The sequence shown here is derived from an EMBL/GenBank/DDBJ whole genome shotgun (WGS) entry which is preliminary data.</text>
</comment>
<keyword evidence="1" id="KW-0812">Transmembrane</keyword>
<name>A0ABT0WH51_9BACI</name>
<evidence type="ECO:0000313" key="3">
    <source>
        <dbReference type="Proteomes" id="UP001523262"/>
    </source>
</evidence>
<accession>A0ABT0WH51</accession>
<dbReference type="EMBL" id="JAMQCR010000003">
    <property type="protein sequence ID" value="MCM2535652.1"/>
    <property type="molecule type" value="Genomic_DNA"/>
</dbReference>
<organism evidence="2 3">
    <name type="scientific">Neobacillus pocheonensis</name>
    <dbReference type="NCBI Taxonomy" id="363869"/>
    <lineage>
        <taxon>Bacteria</taxon>
        <taxon>Bacillati</taxon>
        <taxon>Bacillota</taxon>
        <taxon>Bacilli</taxon>
        <taxon>Bacillales</taxon>
        <taxon>Bacillaceae</taxon>
        <taxon>Neobacillus</taxon>
    </lineage>
</organism>
<evidence type="ECO:0000256" key="1">
    <source>
        <dbReference type="SAM" id="Phobius"/>
    </source>
</evidence>
<gene>
    <name evidence="2" type="ORF">NDK43_29415</name>
</gene>
<sequence length="118" mass="13069">MKRILSNVHYFLSIVILFCLVVEFFFAGMGVFQAASFKIHQITGMLLLVCSVILLIVALIGRTGGKIIGFSSLLVLFLFIQPLLLHINQPFVKAIHLVNGLAIVATCTYLVYSWPKGD</sequence>
<proteinExistence type="predicted"/>
<protein>
    <submittedName>
        <fullName evidence="2">DUF6220 domain-containing protein</fullName>
    </submittedName>
</protein>
<reference evidence="2 3" key="1">
    <citation type="submission" date="2022-06" db="EMBL/GenBank/DDBJ databases">
        <authorList>
            <person name="Jeon C.O."/>
        </authorList>
    </citation>
    <scope>NUCLEOTIDE SEQUENCE [LARGE SCALE GENOMIC DNA]</scope>
    <source>
        <strain evidence="2 3">KCTC 13943</strain>
    </source>
</reference>
<dbReference type="Proteomes" id="UP001523262">
    <property type="component" value="Unassembled WGS sequence"/>
</dbReference>
<evidence type="ECO:0000313" key="2">
    <source>
        <dbReference type="EMBL" id="MCM2535652.1"/>
    </source>
</evidence>
<feature type="transmembrane region" description="Helical" evidence="1">
    <location>
        <begin position="67"/>
        <end position="85"/>
    </location>
</feature>
<feature type="transmembrane region" description="Helical" evidence="1">
    <location>
        <begin position="91"/>
        <end position="112"/>
    </location>
</feature>
<keyword evidence="3" id="KW-1185">Reference proteome</keyword>
<dbReference type="InterPro" id="IPR046192">
    <property type="entry name" value="DUF6220"/>
</dbReference>
<dbReference type="Pfam" id="PF19728">
    <property type="entry name" value="DUF6220"/>
    <property type="match status" value="1"/>
</dbReference>
<feature type="transmembrane region" description="Helical" evidence="1">
    <location>
        <begin position="39"/>
        <end position="60"/>
    </location>
</feature>
<keyword evidence="1" id="KW-0472">Membrane</keyword>
<feature type="transmembrane region" description="Helical" evidence="1">
    <location>
        <begin position="7"/>
        <end position="27"/>
    </location>
</feature>